<dbReference type="Pfam" id="PF00797">
    <property type="entry name" value="Acetyltransf_2"/>
    <property type="match status" value="1"/>
</dbReference>
<accession>A0ABV5KE04</accession>
<dbReference type="PANTHER" id="PTHR11786">
    <property type="entry name" value="N-HYDROXYARYLAMINE O-ACETYLTRANSFERASE"/>
    <property type="match status" value="1"/>
</dbReference>
<dbReference type="InterPro" id="IPR001447">
    <property type="entry name" value="Arylamine_N-AcTrfase"/>
</dbReference>
<evidence type="ECO:0000256" key="1">
    <source>
        <dbReference type="ARBA" id="ARBA00006547"/>
    </source>
</evidence>
<organism evidence="2 3">
    <name type="scientific">Nocardioides plantarum</name>
    <dbReference type="NCBI Taxonomy" id="29299"/>
    <lineage>
        <taxon>Bacteria</taxon>
        <taxon>Bacillati</taxon>
        <taxon>Actinomycetota</taxon>
        <taxon>Actinomycetes</taxon>
        <taxon>Propionibacteriales</taxon>
        <taxon>Nocardioidaceae</taxon>
        <taxon>Nocardioides</taxon>
    </lineage>
</organism>
<dbReference type="SUPFAM" id="SSF54001">
    <property type="entry name" value="Cysteine proteinases"/>
    <property type="match status" value="1"/>
</dbReference>
<comment type="caution">
    <text evidence="2">The sequence shown here is derived from an EMBL/GenBank/DDBJ whole genome shotgun (WGS) entry which is preliminary data.</text>
</comment>
<keyword evidence="3" id="KW-1185">Reference proteome</keyword>
<dbReference type="Proteomes" id="UP001589750">
    <property type="component" value="Unassembled WGS sequence"/>
</dbReference>
<dbReference type="EMBL" id="JBHMDG010000026">
    <property type="protein sequence ID" value="MFB9314971.1"/>
    <property type="molecule type" value="Genomic_DNA"/>
</dbReference>
<dbReference type="Gene3D" id="2.40.128.150">
    <property type="entry name" value="Cysteine proteinases"/>
    <property type="match status" value="1"/>
</dbReference>
<protein>
    <submittedName>
        <fullName evidence="2">Arylamine N-acetyltransferase</fullName>
    </submittedName>
</protein>
<dbReference type="InterPro" id="IPR038765">
    <property type="entry name" value="Papain-like_cys_pep_sf"/>
</dbReference>
<evidence type="ECO:0000313" key="2">
    <source>
        <dbReference type="EMBL" id="MFB9314971.1"/>
    </source>
</evidence>
<reference evidence="2 3" key="1">
    <citation type="submission" date="2024-09" db="EMBL/GenBank/DDBJ databases">
        <authorList>
            <person name="Sun Q."/>
            <person name="Mori K."/>
        </authorList>
    </citation>
    <scope>NUCLEOTIDE SEQUENCE [LARGE SCALE GENOMIC DNA]</scope>
    <source>
        <strain evidence="2 3">JCM 9626</strain>
    </source>
</reference>
<proteinExistence type="inferred from homology"/>
<sequence>MSTAAYLERLGLDAAPPPSLATLVAIHRAHVQQVPYTNVDIMLGRPPSVVPRDSLERVVAHGRAGYCFHQNGALETVLDDLGFAVERRHGHVWTRPEDRDSTDLTHLVLVVGGLPTDANPGGRWWVDAGLGEGPVDPVPLVEGVVVDGPFRFAVSDLSGDEGEGGDGVDGWSFANDPTGTFTGLEVRRLPAGAREVAVAHAALSTPPAGAFTRVLVVQRRDPLGSDTVRGCVATRIDAAGVHRDDLTSYDAWRDALDAIGLGLDDVRGDDLRHLFARTRESHRAWDAAGRP</sequence>
<dbReference type="PANTHER" id="PTHR11786:SF0">
    <property type="entry name" value="ARYLAMINE N-ACETYLTRANSFERASE 4-RELATED"/>
    <property type="match status" value="1"/>
</dbReference>
<dbReference type="Gene3D" id="3.30.2140.10">
    <property type="entry name" value="Arylamine N-acetyltransferase"/>
    <property type="match status" value="1"/>
</dbReference>
<comment type="similarity">
    <text evidence="1">Belongs to the arylamine N-acetyltransferase family.</text>
</comment>
<name>A0ABV5KE04_9ACTN</name>
<gene>
    <name evidence="2" type="ORF">ACFFRI_18070</name>
</gene>
<evidence type="ECO:0000313" key="3">
    <source>
        <dbReference type="Proteomes" id="UP001589750"/>
    </source>
</evidence>
<dbReference type="RefSeq" id="WP_170215406.1">
    <property type="nucleotide sequence ID" value="NZ_JBHMDG010000026.1"/>
</dbReference>